<proteinExistence type="predicted"/>
<keyword evidence="3" id="KW-1185">Reference proteome</keyword>
<feature type="compositionally biased region" description="Polar residues" evidence="1">
    <location>
        <begin position="133"/>
        <end position="147"/>
    </location>
</feature>
<sequence>MSGSDREKDSHVNHILMRLFGLESSDEENDEVSVVTYNEGNENECINIESDHQFSSDEEKQNADDNENNIDKNESDFFIPETEEREDNEVQDDDNNLLRYIPKTQQSDGESDEIYCSHNNDSDESYDSHNYDSDASYSSHKYSLSHT</sequence>
<feature type="compositionally biased region" description="Low complexity" evidence="1">
    <location>
        <begin position="32"/>
        <end position="48"/>
    </location>
</feature>
<evidence type="ECO:0000313" key="3">
    <source>
        <dbReference type="Proteomes" id="UP001381693"/>
    </source>
</evidence>
<name>A0AAN8ZYF2_HALRR</name>
<feature type="compositionally biased region" description="Basic and acidic residues" evidence="1">
    <location>
        <begin position="49"/>
        <end position="75"/>
    </location>
</feature>
<protein>
    <submittedName>
        <fullName evidence="2">Uncharacterized protein</fullName>
    </submittedName>
</protein>
<feature type="compositionally biased region" description="Acidic residues" evidence="1">
    <location>
        <begin position="81"/>
        <end position="95"/>
    </location>
</feature>
<feature type="non-terminal residue" evidence="2">
    <location>
        <position position="147"/>
    </location>
</feature>
<gene>
    <name evidence="2" type="ORF">SK128_010414</name>
</gene>
<dbReference type="Proteomes" id="UP001381693">
    <property type="component" value="Unassembled WGS sequence"/>
</dbReference>
<reference evidence="2 3" key="1">
    <citation type="submission" date="2023-11" db="EMBL/GenBank/DDBJ databases">
        <title>Halocaridina rubra genome assembly.</title>
        <authorList>
            <person name="Smith C."/>
        </authorList>
    </citation>
    <scope>NUCLEOTIDE SEQUENCE [LARGE SCALE GENOMIC DNA]</scope>
    <source>
        <strain evidence="2">EP-1</strain>
        <tissue evidence="2">Whole</tissue>
    </source>
</reference>
<evidence type="ECO:0000256" key="1">
    <source>
        <dbReference type="SAM" id="MobiDB-lite"/>
    </source>
</evidence>
<accession>A0AAN8ZYF2</accession>
<feature type="region of interest" description="Disordered" evidence="1">
    <location>
        <begin position="19"/>
        <end position="147"/>
    </location>
</feature>
<comment type="caution">
    <text evidence="2">The sequence shown here is derived from an EMBL/GenBank/DDBJ whole genome shotgun (WGS) entry which is preliminary data.</text>
</comment>
<dbReference type="EMBL" id="JAXCGZ010017222">
    <property type="protein sequence ID" value="KAK7068483.1"/>
    <property type="molecule type" value="Genomic_DNA"/>
</dbReference>
<evidence type="ECO:0000313" key="2">
    <source>
        <dbReference type="EMBL" id="KAK7068483.1"/>
    </source>
</evidence>
<dbReference type="AlphaFoldDB" id="A0AAN8ZYF2"/>
<organism evidence="2 3">
    <name type="scientific">Halocaridina rubra</name>
    <name type="common">Hawaiian red shrimp</name>
    <dbReference type="NCBI Taxonomy" id="373956"/>
    <lineage>
        <taxon>Eukaryota</taxon>
        <taxon>Metazoa</taxon>
        <taxon>Ecdysozoa</taxon>
        <taxon>Arthropoda</taxon>
        <taxon>Crustacea</taxon>
        <taxon>Multicrustacea</taxon>
        <taxon>Malacostraca</taxon>
        <taxon>Eumalacostraca</taxon>
        <taxon>Eucarida</taxon>
        <taxon>Decapoda</taxon>
        <taxon>Pleocyemata</taxon>
        <taxon>Caridea</taxon>
        <taxon>Atyoidea</taxon>
        <taxon>Atyidae</taxon>
        <taxon>Halocaridina</taxon>
    </lineage>
</organism>